<keyword evidence="3 5" id="KW-1133">Transmembrane helix</keyword>
<feature type="transmembrane region" description="Helical" evidence="5">
    <location>
        <begin position="159"/>
        <end position="180"/>
    </location>
</feature>
<evidence type="ECO:0000256" key="3">
    <source>
        <dbReference type="ARBA" id="ARBA00022989"/>
    </source>
</evidence>
<evidence type="ECO:0000256" key="5">
    <source>
        <dbReference type="SAM" id="Phobius"/>
    </source>
</evidence>
<feature type="transmembrane region" description="Helical" evidence="5">
    <location>
        <begin position="38"/>
        <end position="58"/>
    </location>
</feature>
<name>A0A099K963_COLPS</name>
<evidence type="ECO:0000256" key="1">
    <source>
        <dbReference type="ARBA" id="ARBA00004141"/>
    </source>
</evidence>
<evidence type="ECO:0000313" key="6">
    <source>
        <dbReference type="EMBL" id="KGJ87279.1"/>
    </source>
</evidence>
<comment type="caution">
    <text evidence="6">The sequence shown here is derived from an EMBL/GenBank/DDBJ whole genome shotgun (WGS) entry which is preliminary data.</text>
</comment>
<proteinExistence type="predicted"/>
<organism evidence="6 7">
    <name type="scientific">Colwellia psychrerythraea</name>
    <name type="common">Vibrio psychroerythus</name>
    <dbReference type="NCBI Taxonomy" id="28229"/>
    <lineage>
        <taxon>Bacteria</taxon>
        <taxon>Pseudomonadati</taxon>
        <taxon>Pseudomonadota</taxon>
        <taxon>Gammaproteobacteria</taxon>
        <taxon>Alteromonadales</taxon>
        <taxon>Colwelliaceae</taxon>
        <taxon>Colwellia</taxon>
    </lineage>
</organism>
<gene>
    <name evidence="6" type="ORF">ND2E_0686</name>
</gene>
<evidence type="ECO:0000256" key="4">
    <source>
        <dbReference type="ARBA" id="ARBA00023136"/>
    </source>
</evidence>
<keyword evidence="4 5" id="KW-0472">Membrane</keyword>
<dbReference type="EMBL" id="JQED01000055">
    <property type="protein sequence ID" value="KGJ87279.1"/>
    <property type="molecule type" value="Genomic_DNA"/>
</dbReference>
<protein>
    <submittedName>
        <fullName evidence="6">LrgB family protein</fullName>
    </submittedName>
</protein>
<dbReference type="Pfam" id="PF04172">
    <property type="entry name" value="LrgB"/>
    <property type="match status" value="1"/>
</dbReference>
<sequence precursor="true">MMFSTFIVNSPILASIFFTIITIATYQFAAACQQKWQYIWLNPMLFTISILVPFLLLIDINYQEYSHTTEVLNLLLEPAIVALGLPLYQQFKQIRFYWREMTAILILGITVVITVSFILAMWLIKAPEIAVALSLKSVTTPIGITLTEQLSGDSSITAFAILIAGLFGALLGPQWLSFIGVNSAKAQGLAIGSASHVIGTAVLVRKSAEHGAYSSVALILSAILTALISPWLIPLIQQLLY</sequence>
<dbReference type="PATRIC" id="fig|28229.4.peg.4173"/>
<dbReference type="GO" id="GO:0016020">
    <property type="term" value="C:membrane"/>
    <property type="evidence" value="ECO:0007669"/>
    <property type="project" value="UniProtKB-SubCell"/>
</dbReference>
<comment type="subcellular location">
    <subcellularLocation>
        <location evidence="1">Membrane</location>
        <topology evidence="1">Multi-pass membrane protein</topology>
    </subcellularLocation>
</comment>
<feature type="transmembrane region" description="Helical" evidence="5">
    <location>
        <begin position="6"/>
        <end position="26"/>
    </location>
</feature>
<dbReference type="RefSeq" id="WP_223303708.1">
    <property type="nucleotide sequence ID" value="NZ_JQED01000055.1"/>
</dbReference>
<dbReference type="Proteomes" id="UP000029843">
    <property type="component" value="Unassembled WGS sequence"/>
</dbReference>
<accession>A0A099K963</accession>
<feature type="transmembrane region" description="Helical" evidence="5">
    <location>
        <begin position="101"/>
        <end position="123"/>
    </location>
</feature>
<dbReference type="AlphaFoldDB" id="A0A099K963"/>
<evidence type="ECO:0000256" key="2">
    <source>
        <dbReference type="ARBA" id="ARBA00022692"/>
    </source>
</evidence>
<reference evidence="6 7" key="1">
    <citation type="submission" date="2014-08" db="EMBL/GenBank/DDBJ databases">
        <title>Genomic and Phenotypic Diversity of Colwellia psychrerythraea strains from Disparate Marine Basins.</title>
        <authorList>
            <person name="Techtmann S.M."/>
            <person name="Stelling S.C."/>
            <person name="Utturkar S.M."/>
            <person name="Alshibli N."/>
            <person name="Harris A."/>
            <person name="Brown S.D."/>
            <person name="Hazen T.C."/>
        </authorList>
    </citation>
    <scope>NUCLEOTIDE SEQUENCE [LARGE SCALE GENOMIC DNA]</scope>
    <source>
        <strain evidence="6 7">ND2E</strain>
    </source>
</reference>
<dbReference type="PANTHER" id="PTHR30249">
    <property type="entry name" value="PUTATIVE SEROTONIN TRANSPORTER"/>
    <property type="match status" value="1"/>
</dbReference>
<dbReference type="PANTHER" id="PTHR30249:SF0">
    <property type="entry name" value="PLASTIDAL GLYCOLATE_GLYCERATE TRANSLOCATOR 1, CHLOROPLASTIC"/>
    <property type="match status" value="1"/>
</dbReference>
<feature type="transmembrane region" description="Helical" evidence="5">
    <location>
        <begin position="216"/>
        <end position="236"/>
    </location>
</feature>
<dbReference type="InterPro" id="IPR007300">
    <property type="entry name" value="CidB/LrgB"/>
</dbReference>
<keyword evidence="2 5" id="KW-0812">Transmembrane</keyword>
<evidence type="ECO:0000313" key="7">
    <source>
        <dbReference type="Proteomes" id="UP000029843"/>
    </source>
</evidence>